<keyword evidence="2" id="KW-1185">Reference proteome</keyword>
<evidence type="ECO:0000313" key="2">
    <source>
        <dbReference type="Proteomes" id="UP001159042"/>
    </source>
</evidence>
<evidence type="ECO:0000313" key="1">
    <source>
        <dbReference type="EMBL" id="KAJ8916197.1"/>
    </source>
</evidence>
<accession>A0AAV8VQB3</accession>
<comment type="caution">
    <text evidence="1">The sequence shown here is derived from an EMBL/GenBank/DDBJ whole genome shotgun (WGS) entry which is preliminary data.</text>
</comment>
<reference evidence="1 2" key="1">
    <citation type="journal article" date="2023" name="Insect Mol. Biol.">
        <title>Genome sequencing provides insights into the evolution of gene families encoding plant cell wall-degrading enzymes in longhorned beetles.</title>
        <authorList>
            <person name="Shin N.R."/>
            <person name="Okamura Y."/>
            <person name="Kirsch R."/>
            <person name="Pauchet Y."/>
        </authorList>
    </citation>
    <scope>NUCLEOTIDE SEQUENCE [LARGE SCALE GENOMIC DNA]</scope>
    <source>
        <strain evidence="1">EAD_L_NR</strain>
    </source>
</reference>
<sequence length="116" mass="13299">MIVADFQTRIDRDQREAASRNASQERVFTINGIKISVLYITLINYKSQVIEQGRSIRRKCTCYNNFLTDNATKIDKNIMVELEANSLKSIPSGYVKEIYAFESKQAKAKIGKQLVF</sequence>
<dbReference type="Proteomes" id="UP001159042">
    <property type="component" value="Unassembled WGS sequence"/>
</dbReference>
<protein>
    <submittedName>
        <fullName evidence="1">Uncharacterized protein</fullName>
    </submittedName>
</protein>
<dbReference type="AlphaFoldDB" id="A0AAV8VQB3"/>
<dbReference type="EMBL" id="JANEYG010000044">
    <property type="protein sequence ID" value="KAJ8916197.1"/>
    <property type="molecule type" value="Genomic_DNA"/>
</dbReference>
<name>A0AAV8VQB3_9CUCU</name>
<gene>
    <name evidence="1" type="ORF">NQ315_016336</name>
</gene>
<proteinExistence type="predicted"/>
<organism evidence="1 2">
    <name type="scientific">Exocentrus adspersus</name>
    <dbReference type="NCBI Taxonomy" id="1586481"/>
    <lineage>
        <taxon>Eukaryota</taxon>
        <taxon>Metazoa</taxon>
        <taxon>Ecdysozoa</taxon>
        <taxon>Arthropoda</taxon>
        <taxon>Hexapoda</taxon>
        <taxon>Insecta</taxon>
        <taxon>Pterygota</taxon>
        <taxon>Neoptera</taxon>
        <taxon>Endopterygota</taxon>
        <taxon>Coleoptera</taxon>
        <taxon>Polyphaga</taxon>
        <taxon>Cucujiformia</taxon>
        <taxon>Chrysomeloidea</taxon>
        <taxon>Cerambycidae</taxon>
        <taxon>Lamiinae</taxon>
        <taxon>Acanthocinini</taxon>
        <taxon>Exocentrus</taxon>
    </lineage>
</organism>